<dbReference type="AlphaFoldDB" id="A0A0F9MF18"/>
<comment type="caution">
    <text evidence="1">The sequence shown here is derived from an EMBL/GenBank/DDBJ whole genome shotgun (WGS) entry which is preliminary data.</text>
</comment>
<dbReference type="PANTHER" id="PTHR46638">
    <property type="entry name" value="CORRINOID ADENOSYLTRANSFERASE"/>
    <property type="match status" value="1"/>
</dbReference>
<evidence type="ECO:0008006" key="2">
    <source>
        <dbReference type="Google" id="ProtNLM"/>
    </source>
</evidence>
<organism evidence="1">
    <name type="scientific">marine sediment metagenome</name>
    <dbReference type="NCBI Taxonomy" id="412755"/>
    <lineage>
        <taxon>unclassified sequences</taxon>
        <taxon>metagenomes</taxon>
        <taxon>ecological metagenomes</taxon>
    </lineage>
</organism>
<protein>
    <recommendedName>
        <fullName evidence="2">Cob(I)alamin adenosyltransferase N-terminal domain-containing protein</fullName>
    </recommendedName>
</protein>
<evidence type="ECO:0000313" key="1">
    <source>
        <dbReference type="EMBL" id="KKN04474.1"/>
    </source>
</evidence>
<dbReference type="GO" id="GO:0005524">
    <property type="term" value="F:ATP binding"/>
    <property type="evidence" value="ECO:0007669"/>
    <property type="project" value="InterPro"/>
</dbReference>
<dbReference type="InterPro" id="IPR027417">
    <property type="entry name" value="P-loop_NTPase"/>
</dbReference>
<accession>A0A0F9MF18</accession>
<dbReference type="EMBL" id="LAZR01004915">
    <property type="protein sequence ID" value="KKN04474.1"/>
    <property type="molecule type" value="Genomic_DNA"/>
</dbReference>
<proteinExistence type="predicted"/>
<dbReference type="Pfam" id="PF02572">
    <property type="entry name" value="CobA_CobO_BtuR"/>
    <property type="match status" value="1"/>
</dbReference>
<name>A0A0F9MF18_9ZZZZ</name>
<dbReference type="CDD" id="cd00561">
    <property type="entry name" value="CobA_ACA"/>
    <property type="match status" value="1"/>
</dbReference>
<dbReference type="GO" id="GO:0009236">
    <property type="term" value="P:cobalamin biosynthetic process"/>
    <property type="evidence" value="ECO:0007669"/>
    <property type="project" value="InterPro"/>
</dbReference>
<dbReference type="PANTHER" id="PTHR46638:SF1">
    <property type="entry name" value="CORRINOID ADENOSYLTRANSFERASE"/>
    <property type="match status" value="1"/>
</dbReference>
<dbReference type="PIRSF" id="PIRSF015617">
    <property type="entry name" value="Adensltrnsf_CobA"/>
    <property type="match status" value="1"/>
</dbReference>
<gene>
    <name evidence="1" type="ORF">LCGC14_1097050</name>
</gene>
<dbReference type="GO" id="GO:0008817">
    <property type="term" value="F:corrinoid adenosyltransferase activity"/>
    <property type="evidence" value="ECO:0007669"/>
    <property type="project" value="InterPro"/>
</dbReference>
<dbReference type="Gene3D" id="3.40.50.300">
    <property type="entry name" value="P-loop containing nucleotide triphosphate hydrolases"/>
    <property type="match status" value="1"/>
</dbReference>
<sequence length="186" mass="20720">MVKITRLVPKEKKGLVVVITGYGKGKTTTALGIMVRACGHNMRVCIIQFMKGDLYAGEWDGIKKMDCQVELISTGKGFCGIQGNPYTHEEHRKNAQDAIALAQQKMESGRFDILILDEINNALKLRLVDLEQVLDIIKRKPALMHLVLTGRDAHPQVIGLADTVSEIKEVKHAYRKGIEPQPGIDY</sequence>
<dbReference type="SUPFAM" id="SSF52540">
    <property type="entry name" value="P-loop containing nucleoside triphosphate hydrolases"/>
    <property type="match status" value="1"/>
</dbReference>
<reference evidence="1" key="1">
    <citation type="journal article" date="2015" name="Nature">
        <title>Complex archaea that bridge the gap between prokaryotes and eukaryotes.</title>
        <authorList>
            <person name="Spang A."/>
            <person name="Saw J.H."/>
            <person name="Jorgensen S.L."/>
            <person name="Zaremba-Niedzwiedzka K."/>
            <person name="Martijn J."/>
            <person name="Lind A.E."/>
            <person name="van Eijk R."/>
            <person name="Schleper C."/>
            <person name="Guy L."/>
            <person name="Ettema T.J."/>
        </authorList>
    </citation>
    <scope>NUCLEOTIDE SEQUENCE</scope>
</reference>
<dbReference type="InterPro" id="IPR003724">
    <property type="entry name" value="CblAdoTrfase_CobA"/>
</dbReference>